<name>A0A813PCW5_9BILA</name>
<gene>
    <name evidence="1" type="ORF">OXX778_LOCUS3706</name>
</gene>
<evidence type="ECO:0000313" key="1">
    <source>
        <dbReference type="EMBL" id="CAF0746963.1"/>
    </source>
</evidence>
<keyword evidence="2" id="KW-1185">Reference proteome</keyword>
<protein>
    <submittedName>
        <fullName evidence="1">Uncharacterized protein</fullName>
    </submittedName>
</protein>
<dbReference type="EMBL" id="CAJNOC010000336">
    <property type="protein sequence ID" value="CAF0746963.1"/>
    <property type="molecule type" value="Genomic_DNA"/>
</dbReference>
<proteinExistence type="predicted"/>
<dbReference type="AlphaFoldDB" id="A0A813PCW5"/>
<reference evidence="1" key="1">
    <citation type="submission" date="2021-02" db="EMBL/GenBank/DDBJ databases">
        <authorList>
            <person name="Nowell W R."/>
        </authorList>
    </citation>
    <scope>NUCLEOTIDE SEQUENCE</scope>
    <source>
        <strain evidence="1">Ploen Becks lab</strain>
    </source>
</reference>
<comment type="caution">
    <text evidence="1">The sequence shown here is derived from an EMBL/GenBank/DDBJ whole genome shotgun (WGS) entry which is preliminary data.</text>
</comment>
<accession>A0A813PCW5</accession>
<sequence>MSDSLDRLNKNGDYFADMIRKPAKSIQVYNQMKYCERMSQMKMKTLVKEKKMIDDMYKREIKKISNKLNHYKSICQML</sequence>
<dbReference type="Proteomes" id="UP000663879">
    <property type="component" value="Unassembled WGS sequence"/>
</dbReference>
<organism evidence="1 2">
    <name type="scientific">Brachionus calyciflorus</name>
    <dbReference type="NCBI Taxonomy" id="104777"/>
    <lineage>
        <taxon>Eukaryota</taxon>
        <taxon>Metazoa</taxon>
        <taxon>Spiralia</taxon>
        <taxon>Gnathifera</taxon>
        <taxon>Rotifera</taxon>
        <taxon>Eurotatoria</taxon>
        <taxon>Monogononta</taxon>
        <taxon>Pseudotrocha</taxon>
        <taxon>Ploima</taxon>
        <taxon>Brachionidae</taxon>
        <taxon>Brachionus</taxon>
    </lineage>
</organism>
<evidence type="ECO:0000313" key="2">
    <source>
        <dbReference type="Proteomes" id="UP000663879"/>
    </source>
</evidence>